<name>D3IZX5_HELSJ</name>
<keyword evidence="7" id="KW-0066">ATP synthesis</keyword>
<keyword evidence="3 8" id="KW-0812">Transmembrane</keyword>
<feature type="domain" description="ATP synthase YMF19-like N-terminal" evidence="9">
    <location>
        <begin position="2"/>
        <end position="70"/>
    </location>
</feature>
<dbReference type="AlphaFoldDB" id="D3IZX5"/>
<evidence type="ECO:0000313" key="10">
    <source>
        <dbReference type="EMBL" id="ACT36202.1"/>
    </source>
</evidence>
<dbReference type="GO" id="GO:0031966">
    <property type="term" value="C:mitochondrial membrane"/>
    <property type="evidence" value="ECO:0007669"/>
    <property type="project" value="UniProtKB-SubCell"/>
</dbReference>
<evidence type="ECO:0000256" key="5">
    <source>
        <dbReference type="ARBA" id="ARBA00023128"/>
    </source>
</evidence>
<dbReference type="RefSeq" id="YP_006280975.1">
    <property type="nucleotide sequence ID" value="NC_017841.1"/>
</dbReference>
<evidence type="ECO:0000256" key="3">
    <source>
        <dbReference type="ARBA" id="ARBA00022692"/>
    </source>
</evidence>
<feature type="transmembrane region" description="Helical" evidence="8">
    <location>
        <begin position="12"/>
        <end position="32"/>
    </location>
</feature>
<dbReference type="Pfam" id="PF02326">
    <property type="entry name" value="YMF19"/>
    <property type="match status" value="1"/>
</dbReference>
<dbReference type="InterPro" id="IPR003319">
    <property type="entry name" value="YMF19-like_N"/>
</dbReference>
<dbReference type="GeneID" id="12486969"/>
<evidence type="ECO:0000256" key="2">
    <source>
        <dbReference type="ARBA" id="ARBA00010946"/>
    </source>
</evidence>
<geneLocation type="mitochondrion" evidence="10"/>
<evidence type="ECO:0000256" key="7">
    <source>
        <dbReference type="ARBA" id="ARBA00023310"/>
    </source>
</evidence>
<comment type="similarity">
    <text evidence="2">Belongs to the ATPase protein YMF19 family.</text>
</comment>
<evidence type="ECO:0000259" key="9">
    <source>
        <dbReference type="Pfam" id="PF02326"/>
    </source>
</evidence>
<evidence type="ECO:0000256" key="6">
    <source>
        <dbReference type="ARBA" id="ARBA00023136"/>
    </source>
</evidence>
<evidence type="ECO:0000256" key="8">
    <source>
        <dbReference type="SAM" id="Phobius"/>
    </source>
</evidence>
<keyword evidence="6 8" id="KW-0472">Membrane</keyword>
<evidence type="ECO:0000256" key="1">
    <source>
        <dbReference type="ARBA" id="ARBA00004325"/>
    </source>
</evidence>
<dbReference type="GO" id="GO:0006754">
    <property type="term" value="P:ATP biosynthetic process"/>
    <property type="evidence" value="ECO:0007669"/>
    <property type="project" value="UniProtKB-KW"/>
</dbReference>
<accession>D3IZX5</accession>
<reference evidence="10" key="1">
    <citation type="submission" date="2009-06" db="EMBL/GenBank/DDBJ databases">
        <authorList>
            <person name="Pombert J.-F."/>
            <person name="Keeling P."/>
        </authorList>
    </citation>
    <scope>NUCLEOTIDE SEQUENCE</scope>
    <source>
        <strain evidence="10">ATCC 50920</strain>
    </source>
</reference>
<keyword evidence="5 10" id="KW-0496">Mitochondrion</keyword>
<organism evidence="10">
    <name type="scientific">Helicosporidium sp. subsp. Simulium jonesii</name>
    <name type="common">Green alga</name>
    <dbReference type="NCBI Taxonomy" id="145475"/>
    <lineage>
        <taxon>Eukaryota</taxon>
        <taxon>Viridiplantae</taxon>
        <taxon>Chlorophyta</taxon>
        <taxon>core chlorophytes</taxon>
        <taxon>Trebouxiophyceae</taxon>
        <taxon>Chlorellales</taxon>
        <taxon>Chlorellaceae</taxon>
        <taxon>Helicosporidium</taxon>
    </lineage>
</organism>
<evidence type="ECO:0000256" key="4">
    <source>
        <dbReference type="ARBA" id="ARBA00022989"/>
    </source>
</evidence>
<proteinExistence type="inferred from homology"/>
<dbReference type="EMBL" id="GQ339576">
    <property type="protein sequence ID" value="ACT36202.1"/>
    <property type="molecule type" value="Genomic_DNA"/>
</dbReference>
<sequence>MPQLDLVTFLPQYFWLLVTFFSFYYFIAKYFLPKISRIYILRDVLIKNNAETKQNLSNTENLEQVFLDSKNLYSKASEIGKEFTSEFLTEFPAWCNKSVNDLSEKNQDLASYYNQYIQAIADITLSREISYVILNKIELNNKLSDNLVNYNILSNYFDNNRLFI</sequence>
<comment type="subcellular location">
    <subcellularLocation>
        <location evidence="1">Mitochondrion membrane</location>
    </subcellularLocation>
</comment>
<protein>
    <submittedName>
        <fullName evidence="10">ATP synthase F0 subunit 8</fullName>
    </submittedName>
</protein>
<reference evidence="10" key="2">
    <citation type="journal article" date="2010" name="PLoS ONE">
        <title>The mitochondrial genome of the entomoparasitic green alga helicosporidium.</title>
        <authorList>
            <person name="Pombert J.F."/>
            <person name="Keeling P.J."/>
        </authorList>
    </citation>
    <scope>NUCLEOTIDE SEQUENCE</scope>
    <source>
        <strain evidence="10">ATCC 50920</strain>
    </source>
</reference>
<keyword evidence="4 8" id="KW-1133">Transmembrane helix</keyword>
<gene>
    <name evidence="10" type="primary">atp8</name>
</gene>